<dbReference type="AlphaFoldDB" id="A0AA88W233"/>
<organism evidence="9 10">
    <name type="scientific">Escallonia herrerae</name>
    <dbReference type="NCBI Taxonomy" id="1293975"/>
    <lineage>
        <taxon>Eukaryota</taxon>
        <taxon>Viridiplantae</taxon>
        <taxon>Streptophyta</taxon>
        <taxon>Embryophyta</taxon>
        <taxon>Tracheophyta</taxon>
        <taxon>Spermatophyta</taxon>
        <taxon>Magnoliopsida</taxon>
        <taxon>eudicotyledons</taxon>
        <taxon>Gunneridae</taxon>
        <taxon>Pentapetalae</taxon>
        <taxon>asterids</taxon>
        <taxon>campanulids</taxon>
        <taxon>Escalloniales</taxon>
        <taxon>Escalloniaceae</taxon>
        <taxon>Escallonia</taxon>
    </lineage>
</organism>
<feature type="transmembrane region" description="Helical" evidence="7">
    <location>
        <begin position="154"/>
        <end position="172"/>
    </location>
</feature>
<gene>
    <name evidence="9" type="ORF">RJ639_003152</name>
</gene>
<dbReference type="InterPro" id="IPR005828">
    <property type="entry name" value="MFS_sugar_transport-like"/>
</dbReference>
<keyword evidence="2" id="KW-0813">Transport</keyword>
<evidence type="ECO:0000256" key="3">
    <source>
        <dbReference type="ARBA" id="ARBA00022692"/>
    </source>
</evidence>
<keyword evidence="10" id="KW-1185">Reference proteome</keyword>
<dbReference type="EMBL" id="JAVXUP010000858">
    <property type="protein sequence ID" value="KAK3019716.1"/>
    <property type="molecule type" value="Genomic_DNA"/>
</dbReference>
<dbReference type="PANTHER" id="PTHR23511">
    <property type="entry name" value="SYNAPTIC VESICLE GLYCOPROTEIN 2"/>
    <property type="match status" value="1"/>
</dbReference>
<evidence type="ECO:0000313" key="9">
    <source>
        <dbReference type="EMBL" id="KAK3019716.1"/>
    </source>
</evidence>
<evidence type="ECO:0000256" key="7">
    <source>
        <dbReference type="SAM" id="Phobius"/>
    </source>
</evidence>
<feature type="transmembrane region" description="Helical" evidence="7">
    <location>
        <begin position="410"/>
        <end position="432"/>
    </location>
</feature>
<feature type="transmembrane region" description="Helical" evidence="7">
    <location>
        <begin position="498"/>
        <end position="521"/>
    </location>
</feature>
<feature type="transmembrane region" description="Helical" evidence="7">
    <location>
        <begin position="261"/>
        <end position="278"/>
    </location>
</feature>
<feature type="transmembrane region" description="Helical" evidence="7">
    <location>
        <begin position="527"/>
        <end position="546"/>
    </location>
</feature>
<evidence type="ECO:0000259" key="8">
    <source>
        <dbReference type="PROSITE" id="PS50850"/>
    </source>
</evidence>
<evidence type="ECO:0000256" key="5">
    <source>
        <dbReference type="ARBA" id="ARBA00023136"/>
    </source>
</evidence>
<feature type="transmembrane region" description="Helical" evidence="7">
    <location>
        <begin position="208"/>
        <end position="229"/>
    </location>
</feature>
<feature type="transmembrane region" description="Helical" evidence="7">
    <location>
        <begin position="439"/>
        <end position="456"/>
    </location>
</feature>
<keyword evidence="3 7" id="KW-0812">Transmembrane</keyword>
<dbReference type="Proteomes" id="UP001188597">
    <property type="component" value="Unassembled WGS sequence"/>
</dbReference>
<feature type="transmembrane region" description="Helical" evidence="7">
    <location>
        <begin position="365"/>
        <end position="384"/>
    </location>
</feature>
<feature type="domain" description="Major facilitator superfamily (MFS) profile" evidence="8">
    <location>
        <begin position="117"/>
        <end position="552"/>
    </location>
</feature>
<comment type="similarity">
    <text evidence="6">Belongs to the major facilitator superfamily. Phosphate:H(+) symporter (TC 2.A.1.9) family.</text>
</comment>
<evidence type="ECO:0000256" key="4">
    <source>
        <dbReference type="ARBA" id="ARBA00022989"/>
    </source>
</evidence>
<keyword evidence="5 7" id="KW-0472">Membrane</keyword>
<name>A0AA88W233_9ASTE</name>
<dbReference type="GO" id="GO:0022857">
    <property type="term" value="F:transmembrane transporter activity"/>
    <property type="evidence" value="ECO:0007669"/>
    <property type="project" value="InterPro"/>
</dbReference>
<dbReference type="InterPro" id="IPR036259">
    <property type="entry name" value="MFS_trans_sf"/>
</dbReference>
<comment type="subcellular location">
    <subcellularLocation>
        <location evidence="1">Membrane</location>
        <topology evidence="1">Multi-pass membrane protein</topology>
    </subcellularLocation>
</comment>
<dbReference type="InterPro" id="IPR020846">
    <property type="entry name" value="MFS_dom"/>
</dbReference>
<dbReference type="SUPFAM" id="SSF103473">
    <property type="entry name" value="MFS general substrate transporter"/>
    <property type="match status" value="1"/>
</dbReference>
<accession>A0AA88W233</accession>
<evidence type="ECO:0000313" key="10">
    <source>
        <dbReference type="Proteomes" id="UP001188597"/>
    </source>
</evidence>
<keyword evidence="4 7" id="KW-1133">Transmembrane helix</keyword>
<dbReference type="PANTHER" id="PTHR23511:SF5">
    <property type="entry name" value="MAJOR FACILITATOR-TYPE TRANSPORTER HXNZ-RELATED"/>
    <property type="match status" value="1"/>
</dbReference>
<evidence type="ECO:0000256" key="2">
    <source>
        <dbReference type="ARBA" id="ARBA00022448"/>
    </source>
</evidence>
<evidence type="ECO:0000256" key="6">
    <source>
        <dbReference type="ARBA" id="ARBA00044504"/>
    </source>
</evidence>
<dbReference type="Gene3D" id="1.20.1250.20">
    <property type="entry name" value="MFS general substrate transporter like domains"/>
    <property type="match status" value="1"/>
</dbReference>
<feature type="transmembrane region" description="Helical" evidence="7">
    <location>
        <begin position="462"/>
        <end position="486"/>
    </location>
</feature>
<proteinExistence type="inferred from homology"/>
<comment type="caution">
    <text evidence="9">The sequence shown here is derived from an EMBL/GenBank/DDBJ whole genome shotgun (WGS) entry which is preliminary data.</text>
</comment>
<dbReference type="FunFam" id="1.20.1250.20:FF:000232">
    <property type="entry name" value="Organic cation/carnitine transporter 7"/>
    <property type="match status" value="1"/>
</dbReference>
<dbReference type="GO" id="GO:0016020">
    <property type="term" value="C:membrane"/>
    <property type="evidence" value="ECO:0007669"/>
    <property type="project" value="UniProtKB-SubCell"/>
</dbReference>
<evidence type="ECO:0000256" key="1">
    <source>
        <dbReference type="ARBA" id="ARBA00004141"/>
    </source>
</evidence>
<reference evidence="9" key="1">
    <citation type="submission" date="2022-12" db="EMBL/GenBank/DDBJ databases">
        <title>Draft genome assemblies for two species of Escallonia (Escalloniales).</title>
        <authorList>
            <person name="Chanderbali A."/>
            <person name="Dervinis C."/>
            <person name="Anghel I."/>
            <person name="Soltis D."/>
            <person name="Soltis P."/>
            <person name="Zapata F."/>
        </authorList>
    </citation>
    <scope>NUCLEOTIDE SEQUENCE</scope>
    <source>
        <strain evidence="9">UCBG64.0493</strain>
        <tissue evidence="9">Leaf</tissue>
    </source>
</reference>
<sequence length="564" mass="62039">MWWVSIFLMNDAKERADLIHQPMSDSNRARNLAAVSCCKATGPKLYRPEFIRWEYNVEIDHPSRCLQLHISEVNTIRSKRLASAAENFLNEMRDPSTVYTMDEALYTIGFGNFQTLVLAYAGLGWISEAMEVMILSFVGSAVQAEWGLSSTEQSLISTVVFAGMLLGAYSWGLVSDAYGRKKGFFGATVLTCGAGVLSSFSPNYLSLLTLRFLVGVGLGSGHVFTTWFLEFVPTPKRGTWMVIFSGFWMIIMPRLSWRWLLALSSLPSFCVLLFYGLAPESPRYLCMKGRITEAHKILEKGAILNRKELPPGILASGQVAESDDELASSEETDLLSLTRKETQVSQASSPAWFMIFSSKLIRTTLLLWFLFFGNTFSYYGIILLTSELSSEQNKCRGIASISNIKQDASLYMDVFVTSLAEFPGLVLAAFIVDRVGRKLSMEIMFALGFILLLPLVTHQNEILTTASLFGARMFISATFTVACIYAPEVYPTNIRATGVGITTAVGRIGGMVCPLVAVTLVSGCHQTAAIILFEVVIILSALSVLFSPFETKGKALSDAVDAPA</sequence>
<feature type="transmembrane region" description="Helical" evidence="7">
    <location>
        <begin position="117"/>
        <end position="142"/>
    </location>
</feature>
<dbReference type="PROSITE" id="PS50850">
    <property type="entry name" value="MFS"/>
    <property type="match status" value="1"/>
</dbReference>
<dbReference type="Pfam" id="PF00083">
    <property type="entry name" value="Sugar_tr"/>
    <property type="match status" value="1"/>
</dbReference>
<protein>
    <recommendedName>
        <fullName evidence="8">Major facilitator superfamily (MFS) profile domain-containing protein</fullName>
    </recommendedName>
</protein>